<accession>A0A1E3VKK2</accession>
<dbReference type="EMBL" id="LPWE01000013">
    <property type="protein sequence ID" value="ODR94055.1"/>
    <property type="molecule type" value="Genomic_DNA"/>
</dbReference>
<feature type="domain" description="Amidohydrolase-related" evidence="2">
    <location>
        <begin position="44"/>
        <end position="314"/>
    </location>
</feature>
<dbReference type="InterPro" id="IPR032466">
    <property type="entry name" value="Metal_Hydrolase"/>
</dbReference>
<keyword evidence="3" id="KW-0378">Hydrolase</keyword>
<keyword evidence="1" id="KW-0456">Lyase</keyword>
<sequence length="320" mass="35152">MQKIALEEHFITEPLLPYLLPAMPAVSDEGRKHLLGSLTDFGEQRLKAMDAAGVDIAVLSVTGPGVQTEPDAKKATALAAGANDALAGEIQKRPTRYRGFAHLAMQDASGAADELERCVKQLGFAGALINGHTNGVYLDDPRYDPFWERLQALDVPLYLHPADSFKMPYVLQGCPEMDKPVWEWTIETSAHFLRLVFAGVFDRFPKLKIVLGHMGETLPYVLWRLDSRFALLANPRPLKEKPSTYLARNLWVTTAGQCDDVPLLAALSSLGEDRVLFSVDYPYEDSATAGRFLDRAAIDAGLRAKVARENAVALMNLSGS</sequence>
<dbReference type="PANTHER" id="PTHR21240">
    <property type="entry name" value="2-AMINO-3-CARBOXYLMUCONATE-6-SEMIALDEHYDE DECARBOXYLASE"/>
    <property type="match status" value="1"/>
</dbReference>
<name>A0A1E3VKK2_9HYPH</name>
<protein>
    <submittedName>
        <fullName evidence="3">Amidohydrolase</fullName>
    </submittedName>
</protein>
<dbReference type="RefSeq" id="WP_069445399.1">
    <property type="nucleotide sequence ID" value="NZ_LPWE01000013.1"/>
</dbReference>
<evidence type="ECO:0000313" key="3">
    <source>
        <dbReference type="EMBL" id="ODR94055.1"/>
    </source>
</evidence>
<dbReference type="InterPro" id="IPR032465">
    <property type="entry name" value="ACMSD"/>
</dbReference>
<dbReference type="GO" id="GO:0016831">
    <property type="term" value="F:carboxy-lyase activity"/>
    <property type="evidence" value="ECO:0007669"/>
    <property type="project" value="InterPro"/>
</dbReference>
<comment type="caution">
    <text evidence="3">The sequence shown here is derived from an EMBL/GenBank/DDBJ whole genome shotgun (WGS) entry which is preliminary data.</text>
</comment>
<dbReference type="STRING" id="1774970.AUC70_10795"/>
<dbReference type="GO" id="GO:0005829">
    <property type="term" value="C:cytosol"/>
    <property type="evidence" value="ECO:0007669"/>
    <property type="project" value="TreeGrafter"/>
</dbReference>
<dbReference type="SUPFAM" id="SSF51556">
    <property type="entry name" value="Metallo-dependent hydrolases"/>
    <property type="match status" value="1"/>
</dbReference>
<keyword evidence="4" id="KW-1185">Reference proteome</keyword>
<proteinExistence type="predicted"/>
<dbReference type="InterPro" id="IPR006680">
    <property type="entry name" value="Amidohydro-rel"/>
</dbReference>
<dbReference type="GO" id="GO:0019748">
    <property type="term" value="P:secondary metabolic process"/>
    <property type="evidence" value="ECO:0007669"/>
    <property type="project" value="TreeGrafter"/>
</dbReference>
<evidence type="ECO:0000256" key="1">
    <source>
        <dbReference type="ARBA" id="ARBA00023239"/>
    </source>
</evidence>
<dbReference type="GO" id="GO:0016787">
    <property type="term" value="F:hydrolase activity"/>
    <property type="evidence" value="ECO:0007669"/>
    <property type="project" value="UniProtKB-KW"/>
</dbReference>
<evidence type="ECO:0000313" key="4">
    <source>
        <dbReference type="Proteomes" id="UP000094172"/>
    </source>
</evidence>
<reference evidence="3 4" key="1">
    <citation type="journal article" date="2016" name="Environ. Microbiol.">
        <title>New Methyloceanibacter diversity from North Sea sediments includes methanotroph containing solely the soluble methane monooxygenase.</title>
        <authorList>
            <person name="Vekeman B."/>
            <person name="Kerckhof F.M."/>
            <person name="Cremers G."/>
            <person name="de Vos P."/>
            <person name="Vandamme P."/>
            <person name="Boon N."/>
            <person name="Op den Camp H.J."/>
            <person name="Heylen K."/>
        </authorList>
    </citation>
    <scope>NUCLEOTIDE SEQUENCE [LARGE SCALE GENOMIC DNA]</scope>
    <source>
        <strain evidence="3 4">R-67176</strain>
    </source>
</reference>
<evidence type="ECO:0000259" key="2">
    <source>
        <dbReference type="Pfam" id="PF04909"/>
    </source>
</evidence>
<dbReference type="Proteomes" id="UP000094172">
    <property type="component" value="Unassembled WGS sequence"/>
</dbReference>
<dbReference type="PANTHER" id="PTHR21240:SF30">
    <property type="entry name" value="AMIDOHYDROLASE-RELATED DOMAIN-CONTAINING PROTEIN-RELATED"/>
    <property type="match status" value="1"/>
</dbReference>
<dbReference type="Gene3D" id="3.20.20.140">
    <property type="entry name" value="Metal-dependent hydrolases"/>
    <property type="match status" value="1"/>
</dbReference>
<dbReference type="Pfam" id="PF04909">
    <property type="entry name" value="Amidohydro_2"/>
    <property type="match status" value="1"/>
</dbReference>
<organism evidence="3 4">
    <name type="scientific">Methyloceanibacter stevinii</name>
    <dbReference type="NCBI Taxonomy" id="1774970"/>
    <lineage>
        <taxon>Bacteria</taxon>
        <taxon>Pseudomonadati</taxon>
        <taxon>Pseudomonadota</taxon>
        <taxon>Alphaproteobacteria</taxon>
        <taxon>Hyphomicrobiales</taxon>
        <taxon>Hyphomicrobiaceae</taxon>
        <taxon>Methyloceanibacter</taxon>
    </lineage>
</organism>
<gene>
    <name evidence="3" type="ORF">AUC70_10795</name>
</gene>
<dbReference type="AlphaFoldDB" id="A0A1E3VKK2"/>